<dbReference type="Proteomes" id="UP000765509">
    <property type="component" value="Unassembled WGS sequence"/>
</dbReference>
<keyword evidence="3" id="KW-1185">Reference proteome</keyword>
<accession>A0A9Q3CJV7</accession>
<evidence type="ECO:0000313" key="2">
    <source>
        <dbReference type="EMBL" id="MBW0483966.1"/>
    </source>
</evidence>
<gene>
    <name evidence="2" type="ORF">O181_023681</name>
</gene>
<dbReference type="EMBL" id="AVOT02007461">
    <property type="protein sequence ID" value="MBW0483966.1"/>
    <property type="molecule type" value="Genomic_DNA"/>
</dbReference>
<sequence>MELETVRIKVPNELLSYSLLGKLAGDSKLQQLVECLTVNDELIERPNLILTRLQDYFHLTKTKDPSSTNLLSALVSTTNESFKIIHYCTNGKHNPKSTTHKKEECWAENPHNTQSGPSQVILDCGATHHMFNSKTFFILLRNSPPFSVTTGDSKSSLRAYGIGTVELYCKDQPLILNYCLFVPKLNCNLVSLLTLFERRVIINQVAERFTLESKDCILIEGKVINKLMHIDYTLPVRMSLCRGSN</sequence>
<comment type="caution">
    <text evidence="2">The sequence shown here is derived from an EMBL/GenBank/DDBJ whole genome shotgun (WGS) entry which is preliminary data.</text>
</comment>
<protein>
    <recommendedName>
        <fullName evidence="1">Retrovirus-related Pol polyprotein from transposon TNT 1-94-like beta-barrel domain-containing protein</fullName>
    </recommendedName>
</protein>
<dbReference type="InterPro" id="IPR054722">
    <property type="entry name" value="PolX-like_BBD"/>
</dbReference>
<dbReference type="AlphaFoldDB" id="A0A9Q3CJV7"/>
<evidence type="ECO:0000313" key="3">
    <source>
        <dbReference type="Proteomes" id="UP000765509"/>
    </source>
</evidence>
<feature type="domain" description="Retrovirus-related Pol polyprotein from transposon TNT 1-94-like beta-barrel" evidence="1">
    <location>
        <begin position="121"/>
        <end position="198"/>
    </location>
</feature>
<organism evidence="2 3">
    <name type="scientific">Austropuccinia psidii MF-1</name>
    <dbReference type="NCBI Taxonomy" id="1389203"/>
    <lineage>
        <taxon>Eukaryota</taxon>
        <taxon>Fungi</taxon>
        <taxon>Dikarya</taxon>
        <taxon>Basidiomycota</taxon>
        <taxon>Pucciniomycotina</taxon>
        <taxon>Pucciniomycetes</taxon>
        <taxon>Pucciniales</taxon>
        <taxon>Sphaerophragmiaceae</taxon>
        <taxon>Austropuccinia</taxon>
    </lineage>
</organism>
<name>A0A9Q3CJV7_9BASI</name>
<evidence type="ECO:0000259" key="1">
    <source>
        <dbReference type="Pfam" id="PF22936"/>
    </source>
</evidence>
<dbReference type="Pfam" id="PF22936">
    <property type="entry name" value="Pol_BBD"/>
    <property type="match status" value="1"/>
</dbReference>
<dbReference type="OrthoDB" id="3251181at2759"/>
<proteinExistence type="predicted"/>
<reference evidence="2" key="1">
    <citation type="submission" date="2021-03" db="EMBL/GenBank/DDBJ databases">
        <title>Draft genome sequence of rust myrtle Austropuccinia psidii MF-1, a brazilian biotype.</title>
        <authorList>
            <person name="Quecine M.C."/>
            <person name="Pachon D.M.R."/>
            <person name="Bonatelli M.L."/>
            <person name="Correr F.H."/>
            <person name="Franceschini L.M."/>
            <person name="Leite T.F."/>
            <person name="Margarido G.R.A."/>
            <person name="Almeida C.A."/>
            <person name="Ferrarezi J.A."/>
            <person name="Labate C.A."/>
        </authorList>
    </citation>
    <scope>NUCLEOTIDE SEQUENCE</scope>
    <source>
        <strain evidence="2">MF-1</strain>
    </source>
</reference>